<dbReference type="AlphaFoldDB" id="A0A1J1CRL0"/>
<protein>
    <submittedName>
        <fullName evidence="1">Uncharacterized protein</fullName>
    </submittedName>
</protein>
<name>A0A1J1CRL0_CLOSG</name>
<accession>A0A1J1CRL0</accession>
<evidence type="ECO:0000313" key="1">
    <source>
        <dbReference type="EMBL" id="APH17210.1"/>
    </source>
</evidence>
<dbReference type="Proteomes" id="UP000182204">
    <property type="component" value="Chromosome"/>
</dbReference>
<organism evidence="1 2">
    <name type="scientific">Clostridium sporogenes</name>
    <dbReference type="NCBI Taxonomy" id="1509"/>
    <lineage>
        <taxon>Bacteria</taxon>
        <taxon>Bacillati</taxon>
        <taxon>Bacillota</taxon>
        <taxon>Clostridia</taxon>
        <taxon>Eubacteriales</taxon>
        <taxon>Clostridiaceae</taxon>
        <taxon>Clostridium</taxon>
    </lineage>
</organism>
<proteinExistence type="predicted"/>
<reference evidence="1 2" key="1">
    <citation type="submission" date="2015-11" db="EMBL/GenBank/DDBJ databases">
        <authorList>
            <person name="Hill K.K."/>
            <person name="Shirey T.B."/>
            <person name="Raphael B."/>
            <person name="Daligault H.E."/>
            <person name="Davenport K.W."/>
            <person name="Bruce D.C."/>
            <person name="Foley B.T."/>
            <person name="Johnson S.L."/>
        </authorList>
    </citation>
    <scope>NUCLEOTIDE SEQUENCE [LARGE SCALE GENOMIC DNA]</scope>
    <source>
        <strain evidence="1 2">CDC_1632</strain>
    </source>
</reference>
<evidence type="ECO:0000313" key="2">
    <source>
        <dbReference type="Proteomes" id="UP000182204"/>
    </source>
</evidence>
<dbReference type="RefSeq" id="WP_167366114.1">
    <property type="nucleotide sequence ID" value="NZ_CP013241.1"/>
</dbReference>
<gene>
    <name evidence="1" type="ORF">NPD5_3798</name>
</gene>
<sequence>MKGKNNICVICNKKIELKNNNVIDGIIVCDNCKEEIKNNSSITITVA</sequence>
<dbReference type="EMBL" id="CP013243">
    <property type="protein sequence ID" value="APH17210.1"/>
    <property type="molecule type" value="Genomic_DNA"/>
</dbReference>